<comment type="caution">
    <text evidence="8">The sequence shown here is derived from an EMBL/GenBank/DDBJ whole genome shotgun (WGS) entry which is preliminary data.</text>
</comment>
<comment type="similarity">
    <text evidence="2">Belongs to the TAF7 family.</text>
</comment>
<keyword evidence="5" id="KW-0539">Nucleus</keyword>
<gene>
    <name evidence="8" type="ORF">CEUSTIGMA_g5028.t1</name>
</gene>
<dbReference type="Proteomes" id="UP000232323">
    <property type="component" value="Unassembled WGS sequence"/>
</dbReference>
<dbReference type="AlphaFoldDB" id="A0A250X3C5"/>
<evidence type="ECO:0000256" key="1">
    <source>
        <dbReference type="ARBA" id="ARBA00004123"/>
    </source>
</evidence>
<comment type="subcellular location">
    <subcellularLocation>
        <location evidence="1">Nucleus</location>
    </subcellularLocation>
</comment>
<feature type="compositionally biased region" description="Basic residues" evidence="6">
    <location>
        <begin position="233"/>
        <end position="242"/>
    </location>
</feature>
<feature type="domain" description="TAFII55 protein conserved region" evidence="7">
    <location>
        <begin position="11"/>
        <end position="154"/>
    </location>
</feature>
<dbReference type="PANTHER" id="PTHR12228">
    <property type="entry name" value="TRANSCRIPTION INITIATION FACTOR TFIID 55 KD SUBUNIT-RELATED"/>
    <property type="match status" value="1"/>
</dbReference>
<evidence type="ECO:0000313" key="9">
    <source>
        <dbReference type="Proteomes" id="UP000232323"/>
    </source>
</evidence>
<dbReference type="EMBL" id="BEGY01000025">
    <property type="protein sequence ID" value="GAX77584.1"/>
    <property type="molecule type" value="Genomic_DNA"/>
</dbReference>
<dbReference type="CDD" id="cd08047">
    <property type="entry name" value="TAF7"/>
    <property type="match status" value="1"/>
</dbReference>
<dbReference type="InterPro" id="IPR037817">
    <property type="entry name" value="TAF7"/>
</dbReference>
<evidence type="ECO:0000256" key="2">
    <source>
        <dbReference type="ARBA" id="ARBA00009368"/>
    </source>
</evidence>
<dbReference type="InterPro" id="IPR006751">
    <property type="entry name" value="TAFII55_prot_cons_reg"/>
</dbReference>
<dbReference type="SMART" id="SM01370">
    <property type="entry name" value="TAFII55_N"/>
    <property type="match status" value="1"/>
</dbReference>
<evidence type="ECO:0000256" key="3">
    <source>
        <dbReference type="ARBA" id="ARBA00023015"/>
    </source>
</evidence>
<keyword evidence="4" id="KW-0804">Transcription</keyword>
<accession>A0A250X3C5</accession>
<evidence type="ECO:0000256" key="4">
    <source>
        <dbReference type="ARBA" id="ARBA00023163"/>
    </source>
</evidence>
<dbReference type="PANTHER" id="PTHR12228:SF0">
    <property type="entry name" value="TATA-BOX BINDING PROTEIN ASSOCIATED FACTOR 7"/>
    <property type="match status" value="1"/>
</dbReference>
<dbReference type="Pfam" id="PF04658">
    <property type="entry name" value="TAFII55_N"/>
    <property type="match status" value="1"/>
</dbReference>
<proteinExistence type="inferred from homology"/>
<sequence length="251" mass="26746">MTAKAGTSNVQEEQFLLRFVDPSLAERVKKALREETHIEDGGLQLNFPDCGRVGQMQLEGVNYRVDLLDLPTVVESYKTLDDINLVKTGDVGQVLLVGGNTPPSQTESLNGVTAPMQNARKRHFKQVPKVDPQVVSKVEADLFGILRGHAPLGYEFYDVEEEYVVDPETGAGSWQKCKPAPTPAPTPAAGAIEAGGQPVQPNAETQEGAAAGAGGNEDTPAPPSATPDNVKTPKVKKPRQSKAKPSNATPT</sequence>
<dbReference type="GO" id="GO:0005669">
    <property type="term" value="C:transcription factor TFIID complex"/>
    <property type="evidence" value="ECO:0007669"/>
    <property type="project" value="InterPro"/>
</dbReference>
<evidence type="ECO:0000256" key="6">
    <source>
        <dbReference type="SAM" id="MobiDB-lite"/>
    </source>
</evidence>
<name>A0A250X3C5_9CHLO</name>
<protein>
    <recommendedName>
        <fullName evidence="7">TAFII55 protein conserved region domain-containing protein</fullName>
    </recommendedName>
</protein>
<dbReference type="OrthoDB" id="153872at2759"/>
<keyword evidence="3" id="KW-0805">Transcription regulation</keyword>
<feature type="region of interest" description="Disordered" evidence="6">
    <location>
        <begin position="170"/>
        <end position="251"/>
    </location>
</feature>
<evidence type="ECO:0000259" key="7">
    <source>
        <dbReference type="SMART" id="SM01370"/>
    </source>
</evidence>
<dbReference type="GO" id="GO:0051123">
    <property type="term" value="P:RNA polymerase II preinitiation complex assembly"/>
    <property type="evidence" value="ECO:0007669"/>
    <property type="project" value="TreeGrafter"/>
</dbReference>
<evidence type="ECO:0000256" key="5">
    <source>
        <dbReference type="ARBA" id="ARBA00023242"/>
    </source>
</evidence>
<evidence type="ECO:0000313" key="8">
    <source>
        <dbReference type="EMBL" id="GAX77584.1"/>
    </source>
</evidence>
<organism evidence="8 9">
    <name type="scientific">Chlamydomonas eustigma</name>
    <dbReference type="NCBI Taxonomy" id="1157962"/>
    <lineage>
        <taxon>Eukaryota</taxon>
        <taxon>Viridiplantae</taxon>
        <taxon>Chlorophyta</taxon>
        <taxon>core chlorophytes</taxon>
        <taxon>Chlorophyceae</taxon>
        <taxon>CS clade</taxon>
        <taxon>Chlamydomonadales</taxon>
        <taxon>Chlamydomonadaceae</taxon>
        <taxon>Chlamydomonas</taxon>
    </lineage>
</organism>
<dbReference type="GO" id="GO:0016251">
    <property type="term" value="F:RNA polymerase II general transcription initiation factor activity"/>
    <property type="evidence" value="ECO:0007669"/>
    <property type="project" value="TreeGrafter"/>
</dbReference>
<keyword evidence="9" id="KW-1185">Reference proteome</keyword>
<dbReference type="STRING" id="1157962.A0A250X3C5"/>
<reference evidence="8 9" key="1">
    <citation type="submission" date="2017-08" db="EMBL/GenBank/DDBJ databases">
        <title>Acidophilic green algal genome provides insights into adaptation to an acidic environment.</title>
        <authorList>
            <person name="Hirooka S."/>
            <person name="Hirose Y."/>
            <person name="Kanesaki Y."/>
            <person name="Higuchi S."/>
            <person name="Fujiwara T."/>
            <person name="Onuma R."/>
            <person name="Era A."/>
            <person name="Ohbayashi R."/>
            <person name="Uzuka A."/>
            <person name="Nozaki H."/>
            <person name="Yoshikawa H."/>
            <person name="Miyagishima S.Y."/>
        </authorList>
    </citation>
    <scope>NUCLEOTIDE SEQUENCE [LARGE SCALE GENOMIC DNA]</scope>
    <source>
        <strain evidence="8 9">NIES-2499</strain>
    </source>
</reference>